<dbReference type="InterPro" id="IPR021120">
    <property type="entry name" value="KduI/IolB_isomerase"/>
</dbReference>
<organism evidence="7 8">
    <name type="scientific">Nibrella saemangeumensis</name>
    <dbReference type="NCBI Taxonomy" id="1084526"/>
    <lineage>
        <taxon>Bacteria</taxon>
        <taxon>Pseudomonadati</taxon>
        <taxon>Bacteroidota</taxon>
        <taxon>Cytophagia</taxon>
        <taxon>Cytophagales</taxon>
        <taxon>Spirosomataceae</taxon>
        <taxon>Nibrella</taxon>
    </lineage>
</organism>
<dbReference type="RefSeq" id="WP_345241162.1">
    <property type="nucleotide sequence ID" value="NZ_BAABHD010000010.1"/>
</dbReference>
<feature type="binding site" evidence="6">
    <location>
        <position position="202"/>
    </location>
    <ligand>
        <name>Zn(2+)</name>
        <dbReference type="ChEBI" id="CHEBI:29105"/>
    </ligand>
</feature>
<dbReference type="PANTHER" id="PTHR38461">
    <property type="entry name" value="4-DEOXY-L-THREO-5-HEXOSULOSE-URONATE KETOL-ISOMERASE"/>
    <property type="match status" value="1"/>
</dbReference>
<reference evidence="8" key="1">
    <citation type="journal article" date="2019" name="Int. J. Syst. Evol. Microbiol.">
        <title>The Global Catalogue of Microorganisms (GCM) 10K type strain sequencing project: providing services to taxonomists for standard genome sequencing and annotation.</title>
        <authorList>
            <consortium name="The Broad Institute Genomics Platform"/>
            <consortium name="The Broad Institute Genome Sequencing Center for Infectious Disease"/>
            <person name="Wu L."/>
            <person name="Ma J."/>
        </authorList>
    </citation>
    <scope>NUCLEOTIDE SEQUENCE [LARGE SCALE GENOMIC DNA]</scope>
    <source>
        <strain evidence="8">JCM 17927</strain>
    </source>
</reference>
<dbReference type="Gene3D" id="2.60.120.520">
    <property type="entry name" value="pectin degrading enzyme 5-keto 4- deoxyuronate isomerase, domain 1"/>
    <property type="match status" value="1"/>
</dbReference>
<dbReference type="EC" id="5.3.1.17" evidence="6"/>
<keyword evidence="4 6" id="KW-0862">Zinc</keyword>
<dbReference type="InterPro" id="IPR027449">
    <property type="entry name" value="KduI_N"/>
</dbReference>
<dbReference type="CDD" id="cd20294">
    <property type="entry name" value="cupin_KduI_N"/>
    <property type="match status" value="1"/>
</dbReference>
<gene>
    <name evidence="6 7" type="primary">kduI</name>
    <name evidence="7" type="ORF">GCM10023189_09750</name>
</gene>
<keyword evidence="5 6" id="KW-0413">Isomerase</keyword>
<evidence type="ECO:0000256" key="4">
    <source>
        <dbReference type="ARBA" id="ARBA00022833"/>
    </source>
</evidence>
<comment type="cofactor">
    <cofactor evidence="6">
        <name>Zn(2+)</name>
        <dbReference type="ChEBI" id="CHEBI:29105"/>
    </cofactor>
    <text evidence="6">Binds 1 zinc ion per subunit.</text>
</comment>
<dbReference type="NCBIfam" id="NF002091">
    <property type="entry name" value="PRK00924.1"/>
    <property type="match status" value="1"/>
</dbReference>
<keyword evidence="8" id="KW-1185">Reference proteome</keyword>
<dbReference type="PIRSF" id="PIRSF006625">
    <property type="entry name" value="KduI"/>
    <property type="match status" value="1"/>
</dbReference>
<evidence type="ECO:0000256" key="1">
    <source>
        <dbReference type="ARBA" id="ARBA00000552"/>
    </source>
</evidence>
<comment type="similarity">
    <text evidence="2 6">Belongs to the KduI family.</text>
</comment>
<comment type="function">
    <text evidence="6">Catalyzes the isomerization of 5-dehydro-4-deoxy-D-glucuronate to 3-deoxy-D-glycero-2,5-hexodiulosonate.</text>
</comment>
<proteinExistence type="inferred from homology"/>
<feature type="binding site" evidence="6">
    <location>
        <position position="209"/>
    </location>
    <ligand>
        <name>Zn(2+)</name>
        <dbReference type="ChEBI" id="CHEBI:29105"/>
    </ligand>
</feature>
<comment type="catalytic activity">
    <reaction evidence="1 6">
        <text>5-dehydro-4-deoxy-D-glucuronate = 3-deoxy-D-glycero-2,5-hexodiulosonate</text>
        <dbReference type="Rhea" id="RHEA:23896"/>
        <dbReference type="ChEBI" id="CHEBI:17117"/>
        <dbReference type="ChEBI" id="CHEBI:29071"/>
        <dbReference type="EC" id="5.3.1.17"/>
    </reaction>
</comment>
<dbReference type="Gene3D" id="2.60.120.10">
    <property type="entry name" value="Jelly Rolls"/>
    <property type="match status" value="1"/>
</dbReference>
<evidence type="ECO:0000256" key="2">
    <source>
        <dbReference type="ARBA" id="ARBA00008086"/>
    </source>
</evidence>
<name>A0ABP8MFQ0_9BACT</name>
<dbReference type="CDD" id="cd20491">
    <property type="entry name" value="cupin_KduI_C"/>
    <property type="match status" value="1"/>
</dbReference>
<dbReference type="GO" id="GO:0016853">
    <property type="term" value="F:isomerase activity"/>
    <property type="evidence" value="ECO:0007669"/>
    <property type="project" value="UniProtKB-KW"/>
</dbReference>
<feature type="binding site" evidence="6">
    <location>
        <position position="204"/>
    </location>
    <ligand>
        <name>Zn(2+)</name>
        <dbReference type="ChEBI" id="CHEBI:29105"/>
    </ligand>
</feature>
<evidence type="ECO:0000256" key="3">
    <source>
        <dbReference type="ARBA" id="ARBA00022723"/>
    </source>
</evidence>
<protein>
    <recommendedName>
        <fullName evidence="6">4-deoxy-L-threo-5-hexosulose-uronate ketol-isomerase</fullName>
        <ecNumber evidence="6">5.3.1.17</ecNumber>
    </recommendedName>
    <alternativeName>
        <fullName evidence="6">5-keto-4-deoxyuronate isomerase</fullName>
    </alternativeName>
    <alternativeName>
        <fullName evidence="6">DKI isomerase</fullName>
    </alternativeName>
</protein>
<dbReference type="InterPro" id="IPR011051">
    <property type="entry name" value="RmlC_Cupin_sf"/>
</dbReference>
<evidence type="ECO:0000313" key="8">
    <source>
        <dbReference type="Proteomes" id="UP001501175"/>
    </source>
</evidence>
<keyword evidence="3 6" id="KW-0479">Metal-binding</keyword>
<dbReference type="SUPFAM" id="SSF51182">
    <property type="entry name" value="RmlC-like cupins"/>
    <property type="match status" value="1"/>
</dbReference>
<dbReference type="InterPro" id="IPR007045">
    <property type="entry name" value="KduI"/>
</dbReference>
<dbReference type="EMBL" id="BAABHD010000010">
    <property type="protein sequence ID" value="GAA4449922.1"/>
    <property type="molecule type" value="Genomic_DNA"/>
</dbReference>
<dbReference type="HAMAP" id="MF_00687">
    <property type="entry name" value="KduI"/>
    <property type="match status" value="1"/>
</dbReference>
<feature type="binding site" evidence="6">
    <location>
        <position position="251"/>
    </location>
    <ligand>
        <name>Zn(2+)</name>
        <dbReference type="ChEBI" id="CHEBI:29105"/>
    </ligand>
</feature>
<sequence length="284" mass="32005">MNTTINHSFESRYATSPNEVQQMDTDTLRRNFLIDNLFIADQTRWVLTFFDRYLTGGVMPVAGPVTLETPENLKASFFLERRELGIINVGGAGQVIADGETFELAYKEALYIGKGTQVIQFVSTDGNAPAKFYLNSTPAHATYPTRKVAREQAEIVELGSMETANHRVINKLLVNSVLPTCQLQMGMTELKSGSVWNTMPAHTHDRRMEVYFYFEVPEGQAVCHFMGQPQETRHIWMQNEQAVISPNWSIHSGAGTSNYTFIWGMAGENLDYSDMDFCPIPALR</sequence>
<dbReference type="Pfam" id="PF04962">
    <property type="entry name" value="KduI"/>
    <property type="match status" value="1"/>
</dbReference>
<dbReference type="Proteomes" id="UP001501175">
    <property type="component" value="Unassembled WGS sequence"/>
</dbReference>
<comment type="caution">
    <text evidence="7">The sequence shown here is derived from an EMBL/GenBank/DDBJ whole genome shotgun (WGS) entry which is preliminary data.</text>
</comment>
<evidence type="ECO:0000313" key="7">
    <source>
        <dbReference type="EMBL" id="GAA4449922.1"/>
    </source>
</evidence>
<dbReference type="InterPro" id="IPR014710">
    <property type="entry name" value="RmlC-like_jellyroll"/>
</dbReference>
<comment type="pathway">
    <text evidence="6">Glycan metabolism; pectin degradation; 2-dehydro-3-deoxy-D-gluconate from pectin: step 4/5.</text>
</comment>
<evidence type="ECO:0000256" key="5">
    <source>
        <dbReference type="ARBA" id="ARBA00023235"/>
    </source>
</evidence>
<dbReference type="PANTHER" id="PTHR38461:SF1">
    <property type="entry name" value="4-DEOXY-L-THREO-5-HEXOSULOSE-URONATE KETOL-ISOMERASE"/>
    <property type="match status" value="1"/>
</dbReference>
<evidence type="ECO:0000256" key="6">
    <source>
        <dbReference type="HAMAP-Rule" id="MF_00687"/>
    </source>
</evidence>
<accession>A0ABP8MFQ0</accession>